<evidence type="ECO:0000256" key="7">
    <source>
        <dbReference type="PIRSR" id="PIRSR617512-3"/>
    </source>
</evidence>
<dbReference type="SMART" id="SM00564">
    <property type="entry name" value="PQQ"/>
    <property type="match status" value="5"/>
</dbReference>
<name>A0A0R2SBR7_9GAMM</name>
<dbReference type="GO" id="GO:0016614">
    <property type="term" value="F:oxidoreductase activity, acting on CH-OH group of donors"/>
    <property type="evidence" value="ECO:0007669"/>
    <property type="project" value="InterPro"/>
</dbReference>
<gene>
    <name evidence="10" type="ORF">ABR69_00575</name>
</gene>
<dbReference type="NCBIfam" id="TIGR03075">
    <property type="entry name" value="PQQ_enz_alc_DH"/>
    <property type="match status" value="1"/>
</dbReference>
<feature type="binding site" evidence="6">
    <location>
        <position position="182"/>
    </location>
    <ligand>
        <name>pyrroloquinoline quinone</name>
        <dbReference type="ChEBI" id="CHEBI:58442"/>
    </ligand>
</feature>
<evidence type="ECO:0000256" key="1">
    <source>
        <dbReference type="ARBA" id="ARBA00008156"/>
    </source>
</evidence>
<evidence type="ECO:0000256" key="3">
    <source>
        <dbReference type="ARBA" id="ARBA00022891"/>
    </source>
</evidence>
<dbReference type="EMBL" id="LIBB01000080">
    <property type="protein sequence ID" value="KRO72305.1"/>
    <property type="molecule type" value="Genomic_DNA"/>
</dbReference>
<reference evidence="10 11" key="1">
    <citation type="submission" date="2015-10" db="EMBL/GenBank/DDBJ databases">
        <title>Metagenome-Assembled Genomes uncover a global brackish microbiome.</title>
        <authorList>
            <person name="Hugerth L.W."/>
            <person name="Larsson J."/>
            <person name="Alneberg J."/>
            <person name="Lindh M.V."/>
            <person name="Legrand C."/>
            <person name="Pinhassi J."/>
            <person name="Andersson A.F."/>
        </authorList>
    </citation>
    <scope>NUCLEOTIDE SEQUENCE [LARGE SCALE GENOMIC DNA]</scope>
    <source>
        <strain evidence="10">BACL4 MAG-120507-bin80</strain>
    </source>
</reference>
<dbReference type="PANTHER" id="PTHR32303">
    <property type="entry name" value="QUINOPROTEIN ALCOHOL DEHYDROGENASE (CYTOCHROME C)"/>
    <property type="match status" value="1"/>
</dbReference>
<evidence type="ECO:0000313" key="11">
    <source>
        <dbReference type="Proteomes" id="UP000051934"/>
    </source>
</evidence>
<evidence type="ECO:0000256" key="2">
    <source>
        <dbReference type="ARBA" id="ARBA00022723"/>
    </source>
</evidence>
<feature type="binding site" evidence="6">
    <location>
        <position position="138"/>
    </location>
    <ligand>
        <name>pyrroloquinoline quinone</name>
        <dbReference type="ChEBI" id="CHEBI:58442"/>
    </ligand>
</feature>
<dbReference type="InterPro" id="IPR011047">
    <property type="entry name" value="Quinoprotein_ADH-like_sf"/>
</dbReference>
<keyword evidence="2 7" id="KW-0479">Metal-binding</keyword>
<comment type="caution">
    <text evidence="10">The sequence shown here is derived from an EMBL/GenBank/DDBJ whole genome shotgun (WGS) entry which is preliminary data.</text>
</comment>
<sequence length="575" mass="63490">MSATTRLALFLPALTLFSLLSTAVLAQNLPPYMSVTDARLRNQDNDSWLLYRGSYDSHGYSALDQIDTDNVANLKPVWSFSTGLREGHQAPPIVNNGYMYVSTPQNHVLALNAVTGDLLWRYVRYLPDDLQQFHPTNRGVALYGDLAYLATVDAFLVALDALTGEVVWEVAVEDYYNGYYMTMAPLIVEGVVMVGVSGGELGIRGFVAAFDAETGEELWKTYTIPAPGEPGSESWPEDTWKTGGVPVWITGSYDPDLNLTYWGTGNGGPWMGDTRPGDNLYSTSVIALDPKTGALKNHHQYHWNDSWDWDEVSAPLLIDYERKGKTVKGLVHPGRNGYLWFLERSAEQITFVDANPYVYQDVFTSIDAITGRPEYDMTKKPGTGYEASFCPSLWGGKDWPPAAFDPNSRLLFIPANENVCSTMVGEEIEYSPGRAYMGRGTSDDGGFFVRDGADHIGELQAWNVDTGERAWTTTFESHNWGPILATAGDLVFMGGTNDRKFRAFDSTSGKVLWEYPTNSGVIGVPVTFTADGKQYVAVQSGWGVDAQREQNLINMTRGSDTYVPQGGVVWVFALP</sequence>
<dbReference type="GO" id="GO:0016020">
    <property type="term" value="C:membrane"/>
    <property type="evidence" value="ECO:0007669"/>
    <property type="project" value="InterPro"/>
</dbReference>
<feature type="binding site" evidence="7">
    <location>
        <position position="200"/>
    </location>
    <ligand>
        <name>Ca(2+)</name>
        <dbReference type="ChEBI" id="CHEBI:29108"/>
    </ligand>
</feature>
<dbReference type="GO" id="GO:0005509">
    <property type="term" value="F:calcium ion binding"/>
    <property type="evidence" value="ECO:0007669"/>
    <property type="project" value="InterPro"/>
</dbReference>
<comment type="cofactor">
    <cofactor evidence="7">
        <name>Ca(2+)</name>
        <dbReference type="ChEBI" id="CHEBI:29108"/>
    </cofactor>
    <text evidence="7">Binds 1 Ca(2+) ion per subunit.</text>
</comment>
<feature type="active site" description="Proton acceptor" evidence="5">
    <location>
        <position position="308"/>
    </location>
</feature>
<feature type="domain" description="Pyrrolo-quinoline quinone repeat" evidence="9">
    <location>
        <begin position="48"/>
        <end position="345"/>
    </location>
</feature>
<evidence type="ECO:0000256" key="4">
    <source>
        <dbReference type="ARBA" id="ARBA00023002"/>
    </source>
</evidence>
<evidence type="ECO:0000256" key="8">
    <source>
        <dbReference type="SAM" id="SignalP"/>
    </source>
</evidence>
<comment type="similarity">
    <text evidence="1">Belongs to the bacterial PQQ dehydrogenase family.</text>
</comment>
<organism evidence="10 11">
    <name type="scientific">OM182 bacterium BACL3 MAG-120507-bin80</name>
    <dbReference type="NCBI Taxonomy" id="1655577"/>
    <lineage>
        <taxon>Bacteria</taxon>
        <taxon>Pseudomonadati</taxon>
        <taxon>Pseudomonadota</taxon>
        <taxon>Gammaproteobacteria</taxon>
        <taxon>OMG group</taxon>
        <taxon>OM182 clade</taxon>
    </lineage>
</organism>
<dbReference type="SUPFAM" id="SSF50998">
    <property type="entry name" value="Quinoprotein alcohol dehydrogenase-like"/>
    <property type="match status" value="1"/>
</dbReference>
<feature type="chain" id="PRO_5006423549" evidence="8">
    <location>
        <begin position="27"/>
        <end position="575"/>
    </location>
</feature>
<evidence type="ECO:0000313" key="10">
    <source>
        <dbReference type="EMBL" id="KRO72305.1"/>
    </source>
</evidence>
<evidence type="ECO:0000256" key="6">
    <source>
        <dbReference type="PIRSR" id="PIRSR617512-2"/>
    </source>
</evidence>
<evidence type="ECO:0000259" key="9">
    <source>
        <dbReference type="Pfam" id="PF01011"/>
    </source>
</evidence>
<dbReference type="PANTHER" id="PTHR32303:SF20">
    <property type="entry name" value="QUINOPROTEIN ETHANOL DEHYDROGENASE"/>
    <property type="match status" value="1"/>
</dbReference>
<dbReference type="AlphaFoldDB" id="A0A0R2SBR7"/>
<feature type="binding site" evidence="7">
    <location>
        <position position="266"/>
    </location>
    <ligand>
        <name>Ca(2+)</name>
        <dbReference type="ChEBI" id="CHEBI:29108"/>
    </ligand>
</feature>
<dbReference type="Pfam" id="PF01011">
    <property type="entry name" value="PQQ"/>
    <property type="match status" value="2"/>
</dbReference>
<protein>
    <submittedName>
        <fullName evidence="10">Alcohol dehydrogenase</fullName>
    </submittedName>
</protein>
<dbReference type="InterPro" id="IPR018391">
    <property type="entry name" value="PQQ_b-propeller_rpt"/>
</dbReference>
<accession>A0A0R2SBR7</accession>
<keyword evidence="3 6" id="KW-0634">PQQ</keyword>
<feature type="binding site" evidence="7">
    <location>
        <position position="308"/>
    </location>
    <ligand>
        <name>Ca(2+)</name>
        <dbReference type="ChEBI" id="CHEBI:29108"/>
    </ligand>
</feature>
<dbReference type="InterPro" id="IPR002372">
    <property type="entry name" value="PQQ_rpt_dom"/>
</dbReference>
<dbReference type="Gene3D" id="2.140.10.10">
    <property type="entry name" value="Quinoprotein alcohol dehydrogenase-like superfamily"/>
    <property type="match status" value="1"/>
</dbReference>
<keyword evidence="8" id="KW-0732">Signal</keyword>
<evidence type="ECO:0000256" key="5">
    <source>
        <dbReference type="PIRSR" id="PIRSR617512-1"/>
    </source>
</evidence>
<dbReference type="Proteomes" id="UP000051934">
    <property type="component" value="Unassembled WGS sequence"/>
</dbReference>
<keyword evidence="7" id="KW-0106">Calcium</keyword>
<feature type="signal peptide" evidence="8">
    <location>
        <begin position="1"/>
        <end position="26"/>
    </location>
</feature>
<feature type="domain" description="Pyrrolo-quinoline quinone repeat" evidence="9">
    <location>
        <begin position="473"/>
        <end position="536"/>
    </location>
</feature>
<keyword evidence="4" id="KW-0560">Oxidoreductase</keyword>
<proteinExistence type="inferred from homology"/>
<dbReference type="InterPro" id="IPR017512">
    <property type="entry name" value="PQQ_MeOH/EtOH_DH"/>
</dbReference>
<comment type="cofactor">
    <cofactor evidence="6">
        <name>pyrroloquinoline quinone</name>
        <dbReference type="ChEBI" id="CHEBI:58442"/>
    </cofactor>
    <text evidence="6">Binds 1 PQQ group per subunit.</text>
</comment>